<reference evidence="1 2" key="1">
    <citation type="submission" date="2023-09" db="EMBL/GenBank/DDBJ databases">
        <authorList>
            <person name="Wang M."/>
        </authorList>
    </citation>
    <scope>NUCLEOTIDE SEQUENCE [LARGE SCALE GENOMIC DNA]</scope>
    <source>
        <strain evidence="1">GT-2023</strain>
        <tissue evidence="1">Liver</tissue>
    </source>
</reference>
<dbReference type="Proteomes" id="UP001558613">
    <property type="component" value="Unassembled WGS sequence"/>
</dbReference>
<accession>A0ABR3MYR5</accession>
<keyword evidence="2" id="KW-1185">Reference proteome</keyword>
<evidence type="ECO:0008006" key="3">
    <source>
        <dbReference type="Google" id="ProtNLM"/>
    </source>
</evidence>
<evidence type="ECO:0000313" key="2">
    <source>
        <dbReference type="Proteomes" id="UP001558613"/>
    </source>
</evidence>
<organism evidence="1 2">
    <name type="scientific">Cirrhinus molitorella</name>
    <name type="common">mud carp</name>
    <dbReference type="NCBI Taxonomy" id="172907"/>
    <lineage>
        <taxon>Eukaryota</taxon>
        <taxon>Metazoa</taxon>
        <taxon>Chordata</taxon>
        <taxon>Craniata</taxon>
        <taxon>Vertebrata</taxon>
        <taxon>Euteleostomi</taxon>
        <taxon>Actinopterygii</taxon>
        <taxon>Neopterygii</taxon>
        <taxon>Teleostei</taxon>
        <taxon>Ostariophysi</taxon>
        <taxon>Cypriniformes</taxon>
        <taxon>Cyprinidae</taxon>
        <taxon>Labeoninae</taxon>
        <taxon>Labeonini</taxon>
        <taxon>Cirrhinus</taxon>
    </lineage>
</organism>
<comment type="caution">
    <text evidence="1">The sequence shown here is derived from an EMBL/GenBank/DDBJ whole genome shotgun (WGS) entry which is preliminary data.</text>
</comment>
<sequence length="78" mass="8723">MRCHSFGKFLTQLIDLPVSCSWILSALPRCRSRVTFIHSSTELKCPCRASSSSAERNAITKNQMQTCLDAPYSPSTKK</sequence>
<proteinExistence type="predicted"/>
<dbReference type="EMBL" id="JAYMGO010000008">
    <property type="protein sequence ID" value="KAL1269710.1"/>
    <property type="molecule type" value="Genomic_DNA"/>
</dbReference>
<gene>
    <name evidence="1" type="ORF">QQF64_031999</name>
</gene>
<evidence type="ECO:0000313" key="1">
    <source>
        <dbReference type="EMBL" id="KAL1269710.1"/>
    </source>
</evidence>
<protein>
    <recommendedName>
        <fullName evidence="3">Secreted protein</fullName>
    </recommendedName>
</protein>
<name>A0ABR3MYR5_9TELE</name>